<name>A0A6J5P089_9CAUD</name>
<reference evidence="1" key="1">
    <citation type="submission" date="2020-04" db="EMBL/GenBank/DDBJ databases">
        <authorList>
            <person name="Chiriac C."/>
            <person name="Salcher M."/>
            <person name="Ghai R."/>
            <person name="Kavagutti S V."/>
        </authorList>
    </citation>
    <scope>NUCLEOTIDE SEQUENCE</scope>
</reference>
<proteinExistence type="predicted"/>
<sequence length="98" mass="10605">MEPQARFSPGQCLATPGALEALNAAGEASDTYLDRHTCGDWGEVCPEDKQANEDALLSGDRLLSVYHLSSGVKVWIITEAVGQLGKREVTTLLLPEEY</sequence>
<protein>
    <submittedName>
        <fullName evidence="1">Uncharacterized protein</fullName>
    </submittedName>
</protein>
<evidence type="ECO:0000313" key="1">
    <source>
        <dbReference type="EMBL" id="CAB4162585.1"/>
    </source>
</evidence>
<dbReference type="EMBL" id="LR796736">
    <property type="protein sequence ID" value="CAB4162585.1"/>
    <property type="molecule type" value="Genomic_DNA"/>
</dbReference>
<gene>
    <name evidence="1" type="ORF">UFOVP785_63</name>
</gene>
<organism evidence="1">
    <name type="scientific">uncultured Caudovirales phage</name>
    <dbReference type="NCBI Taxonomy" id="2100421"/>
    <lineage>
        <taxon>Viruses</taxon>
        <taxon>Duplodnaviria</taxon>
        <taxon>Heunggongvirae</taxon>
        <taxon>Uroviricota</taxon>
        <taxon>Caudoviricetes</taxon>
        <taxon>Peduoviridae</taxon>
        <taxon>Maltschvirus</taxon>
        <taxon>Maltschvirus maltsch</taxon>
    </lineage>
</organism>
<accession>A0A6J5P089</accession>